<evidence type="ECO:0000259" key="2">
    <source>
        <dbReference type="Pfam" id="PF05305"/>
    </source>
</evidence>
<evidence type="ECO:0000313" key="3">
    <source>
        <dbReference type="EMBL" id="MEB3030045.1"/>
    </source>
</evidence>
<accession>A0ABU5XPZ6</accession>
<feature type="domain" description="DUF732" evidence="2">
    <location>
        <begin position="50"/>
        <end position="105"/>
    </location>
</feature>
<comment type="caution">
    <text evidence="3">The sequence shown here is derived from an EMBL/GenBank/DDBJ whole genome shotgun (WGS) entry which is preliminary data.</text>
</comment>
<keyword evidence="4" id="KW-1185">Reference proteome</keyword>
<keyword evidence="1" id="KW-0732">Signal</keyword>
<gene>
    <name evidence="3" type="ORF">KV113_00630</name>
</gene>
<protein>
    <submittedName>
        <fullName evidence="3">DUF732 domain-containing protein</fullName>
    </submittedName>
</protein>
<name>A0ABU5XPZ6_9MYCO</name>
<organism evidence="3 4">
    <name type="scientific">[Mycobacterium] nativiensis</name>
    <dbReference type="NCBI Taxonomy" id="2855503"/>
    <lineage>
        <taxon>Bacteria</taxon>
        <taxon>Bacillati</taxon>
        <taxon>Actinomycetota</taxon>
        <taxon>Actinomycetes</taxon>
        <taxon>Mycobacteriales</taxon>
        <taxon>Mycobacteriaceae</taxon>
        <taxon>Mycolicibacter</taxon>
    </lineage>
</organism>
<dbReference type="Pfam" id="PF05305">
    <property type="entry name" value="DUF732"/>
    <property type="match status" value="1"/>
</dbReference>
<dbReference type="EMBL" id="JAYJJU010000001">
    <property type="protein sequence ID" value="MEB3030045.1"/>
    <property type="molecule type" value="Genomic_DNA"/>
</dbReference>
<sequence>MAGAWAGLSGLSGFVIVALAPAVLADPDQGTTDQPDKVWAYQWNASMGHFNFANPGEALSYGYGICDKVSHGEPYGQLVADVQSDVTPSEGAMYLITQAVNELCPALIPQLRNSAVHYRG</sequence>
<feature type="chain" id="PRO_5046040957" evidence="1">
    <location>
        <begin position="26"/>
        <end position="120"/>
    </location>
</feature>
<feature type="signal peptide" evidence="1">
    <location>
        <begin position="1"/>
        <end position="25"/>
    </location>
</feature>
<dbReference type="InterPro" id="IPR007969">
    <property type="entry name" value="DUF732"/>
</dbReference>
<reference evidence="3 4" key="1">
    <citation type="submission" date="2023-12" db="EMBL/GenBank/DDBJ databases">
        <title>Description of new species of Mycobacterium terrae complex isolated from sewage at the Sao Paulo Zoological Park Foundation in Brazil.</title>
        <authorList>
            <person name="Romagnoli C.L."/>
            <person name="Conceicao E.C."/>
            <person name="Machado E."/>
            <person name="Barreto L.B.P.F."/>
            <person name="Sharma A."/>
            <person name="Silva N.M."/>
            <person name="Marques L.E."/>
            <person name="Juliana M.A."/>
            <person name="Lourenco M.C.S."/>
            <person name="Digiampietri L.A."/>
            <person name="Suffys P.N."/>
            <person name="Viana-Niero C."/>
        </authorList>
    </citation>
    <scope>NUCLEOTIDE SEQUENCE [LARGE SCALE GENOMIC DNA]</scope>
    <source>
        <strain evidence="3 4">MYC340</strain>
    </source>
</reference>
<evidence type="ECO:0000256" key="1">
    <source>
        <dbReference type="SAM" id="SignalP"/>
    </source>
</evidence>
<dbReference type="Proteomes" id="UP001298593">
    <property type="component" value="Unassembled WGS sequence"/>
</dbReference>
<evidence type="ECO:0000313" key="4">
    <source>
        <dbReference type="Proteomes" id="UP001298593"/>
    </source>
</evidence>
<proteinExistence type="predicted"/>